<keyword evidence="2" id="KW-1277">Toxin-antitoxin system</keyword>
<dbReference type="OrthoDB" id="9815501at2"/>
<dbReference type="AlphaFoldDB" id="A0A2G5KCI1"/>
<evidence type="ECO:0000256" key="2">
    <source>
        <dbReference type="ARBA" id="ARBA00022649"/>
    </source>
</evidence>
<dbReference type="PANTHER" id="PTHR36582">
    <property type="entry name" value="ANTITOXIN PARD"/>
    <property type="match status" value="1"/>
</dbReference>
<proteinExistence type="inferred from homology"/>
<dbReference type="CDD" id="cd22231">
    <property type="entry name" value="RHH_NikR_HicB-like"/>
    <property type="match status" value="1"/>
</dbReference>
<dbReference type="PANTHER" id="PTHR36582:SF2">
    <property type="entry name" value="ANTITOXIN PARD"/>
    <property type="match status" value="1"/>
</dbReference>
<dbReference type="EMBL" id="MDGM01000002">
    <property type="protein sequence ID" value="PIB26742.1"/>
    <property type="molecule type" value="Genomic_DNA"/>
</dbReference>
<dbReference type="NCBIfam" id="TIGR02606">
    <property type="entry name" value="antidote_CC2985"/>
    <property type="match status" value="1"/>
</dbReference>
<dbReference type="SUPFAM" id="SSF47598">
    <property type="entry name" value="Ribbon-helix-helix"/>
    <property type="match status" value="1"/>
</dbReference>
<evidence type="ECO:0000313" key="4">
    <source>
        <dbReference type="Proteomes" id="UP000231516"/>
    </source>
</evidence>
<name>A0A2G5KCI1_9RHOB</name>
<evidence type="ECO:0000313" key="3">
    <source>
        <dbReference type="EMBL" id="PIB26742.1"/>
    </source>
</evidence>
<dbReference type="Pfam" id="PF03693">
    <property type="entry name" value="ParD_antitoxin"/>
    <property type="match status" value="1"/>
</dbReference>
<organism evidence="3 4">
    <name type="scientific">Paramylibacter kogurei</name>
    <dbReference type="NCBI Taxonomy" id="1889778"/>
    <lineage>
        <taxon>Bacteria</taxon>
        <taxon>Pseudomonadati</taxon>
        <taxon>Pseudomonadota</taxon>
        <taxon>Alphaproteobacteria</taxon>
        <taxon>Rhodobacterales</taxon>
        <taxon>Paracoccaceae</taxon>
        <taxon>Paramylibacter</taxon>
    </lineage>
</organism>
<dbReference type="RefSeq" id="WP_099591228.1">
    <property type="nucleotide sequence ID" value="NZ_MDGM01000002.1"/>
</dbReference>
<dbReference type="Proteomes" id="UP000231516">
    <property type="component" value="Unassembled WGS sequence"/>
</dbReference>
<evidence type="ECO:0000256" key="1">
    <source>
        <dbReference type="ARBA" id="ARBA00008580"/>
    </source>
</evidence>
<gene>
    <name evidence="3" type="ORF">BFP76_10825</name>
</gene>
<accession>A0A2G5KCI1</accession>
<dbReference type="InterPro" id="IPR038296">
    <property type="entry name" value="ParD_sf"/>
</dbReference>
<reference evidence="3 4" key="1">
    <citation type="submission" date="2016-08" db="EMBL/GenBank/DDBJ databases">
        <title>Draft genome of Amylibacter sp. strain 4G11.</title>
        <authorList>
            <person name="Wong S.-K."/>
            <person name="Hamasaki K."/>
            <person name="Yoshizawa S."/>
        </authorList>
    </citation>
    <scope>NUCLEOTIDE SEQUENCE [LARGE SCALE GENOMIC DNA]</scope>
    <source>
        <strain evidence="3 4">4G11</strain>
    </source>
</reference>
<comment type="similarity">
    <text evidence="1">Belongs to the ParD antitoxin family.</text>
</comment>
<dbReference type="InterPro" id="IPR022789">
    <property type="entry name" value="ParD"/>
</dbReference>
<dbReference type="InterPro" id="IPR010985">
    <property type="entry name" value="Ribbon_hlx_hlx"/>
</dbReference>
<dbReference type="Gene3D" id="6.10.10.120">
    <property type="entry name" value="Antitoxin ParD1-like"/>
    <property type="match status" value="1"/>
</dbReference>
<protein>
    <submittedName>
        <fullName evidence="3">Antitoxin</fullName>
    </submittedName>
</protein>
<keyword evidence="4" id="KW-1185">Reference proteome</keyword>
<comment type="caution">
    <text evidence="3">The sequence shown here is derived from an EMBL/GenBank/DDBJ whole genome shotgun (WGS) entry which is preliminary data.</text>
</comment>
<dbReference type="GO" id="GO:0006355">
    <property type="term" value="P:regulation of DNA-templated transcription"/>
    <property type="evidence" value="ECO:0007669"/>
    <property type="project" value="InterPro"/>
</dbReference>
<sequence>MAKNTSITIGDHFDQFISDQVKTGRFHSTSEVIRAGLRLLEQQDLKIQNLRNALIASETAPIVDDFDIDDFIARKG</sequence>